<evidence type="ECO:0000256" key="5">
    <source>
        <dbReference type="ARBA" id="ARBA00022842"/>
    </source>
</evidence>
<feature type="domain" description="4'-phosphopantetheinyl transferase" evidence="8">
    <location>
        <begin position="4"/>
        <end position="83"/>
    </location>
</feature>
<dbReference type="GO" id="GO:0008897">
    <property type="term" value="F:holo-[acyl-carrier-protein] synthase activity"/>
    <property type="evidence" value="ECO:0007669"/>
    <property type="project" value="InterPro"/>
</dbReference>
<comment type="caution">
    <text evidence="9">The sequence shown here is derived from an EMBL/GenBank/DDBJ whole genome shotgun (WGS) entry which is preliminary data.</text>
</comment>
<evidence type="ECO:0000256" key="3">
    <source>
        <dbReference type="ARBA" id="ARBA00022723"/>
    </source>
</evidence>
<keyword evidence="6" id="KW-0443">Lipid metabolism</keyword>
<keyword evidence="3" id="KW-0479">Metal-binding</keyword>
<dbReference type="InterPro" id="IPR008278">
    <property type="entry name" value="4-PPantetheinyl_Trfase_dom"/>
</dbReference>
<dbReference type="AlphaFoldDB" id="A0A2S5BEJ3"/>
<organism evidence="9 10">
    <name type="scientific">Rhodotorula taiwanensis</name>
    <dbReference type="NCBI Taxonomy" id="741276"/>
    <lineage>
        <taxon>Eukaryota</taxon>
        <taxon>Fungi</taxon>
        <taxon>Dikarya</taxon>
        <taxon>Basidiomycota</taxon>
        <taxon>Pucciniomycotina</taxon>
        <taxon>Microbotryomycetes</taxon>
        <taxon>Sporidiobolales</taxon>
        <taxon>Sporidiobolaceae</taxon>
        <taxon>Rhodotorula</taxon>
    </lineage>
</organism>
<evidence type="ECO:0000256" key="7">
    <source>
        <dbReference type="ARBA" id="ARBA00023160"/>
    </source>
</evidence>
<reference evidence="9 10" key="1">
    <citation type="journal article" date="2018" name="Front. Microbiol.">
        <title>Prospects for Fungal Bioremediation of Acidic Radioactive Waste Sites: Characterization and Genome Sequence of Rhodotorula taiwanensis MD1149.</title>
        <authorList>
            <person name="Tkavc R."/>
            <person name="Matrosova V.Y."/>
            <person name="Grichenko O.E."/>
            <person name="Gostincar C."/>
            <person name="Volpe R.P."/>
            <person name="Klimenkova P."/>
            <person name="Gaidamakova E.K."/>
            <person name="Zhou C.E."/>
            <person name="Stewart B.J."/>
            <person name="Lyman M.G."/>
            <person name="Malfatti S.A."/>
            <person name="Rubinfeld B."/>
            <person name="Courtot M."/>
            <person name="Singh J."/>
            <person name="Dalgard C.L."/>
            <person name="Hamilton T."/>
            <person name="Frey K.G."/>
            <person name="Gunde-Cimerman N."/>
            <person name="Dugan L."/>
            <person name="Daly M.J."/>
        </authorList>
    </citation>
    <scope>NUCLEOTIDE SEQUENCE [LARGE SCALE GENOMIC DNA]</scope>
    <source>
        <strain evidence="9 10">MD1149</strain>
    </source>
</reference>
<dbReference type="GO" id="GO:0000287">
    <property type="term" value="F:magnesium ion binding"/>
    <property type="evidence" value="ECO:0007669"/>
    <property type="project" value="InterPro"/>
</dbReference>
<dbReference type="InterPro" id="IPR004568">
    <property type="entry name" value="Ppantetheine-prot_Trfase_dom"/>
</dbReference>
<dbReference type="InterPro" id="IPR002582">
    <property type="entry name" value="ACPS"/>
</dbReference>
<protein>
    <recommendedName>
        <fullName evidence="8">4'-phosphopantetheinyl transferase domain-containing protein</fullName>
    </recommendedName>
</protein>
<dbReference type="Gene3D" id="3.90.470.20">
    <property type="entry name" value="4'-phosphopantetheinyl transferase domain"/>
    <property type="match status" value="1"/>
</dbReference>
<dbReference type="HAMAP" id="MF_00101">
    <property type="entry name" value="AcpS"/>
    <property type="match status" value="1"/>
</dbReference>
<keyword evidence="5" id="KW-0460">Magnesium</keyword>
<dbReference type="GO" id="GO:0006633">
    <property type="term" value="P:fatty acid biosynthetic process"/>
    <property type="evidence" value="ECO:0007669"/>
    <property type="project" value="UniProtKB-KW"/>
</dbReference>
<dbReference type="Proteomes" id="UP000237144">
    <property type="component" value="Unassembled WGS sequence"/>
</dbReference>
<evidence type="ECO:0000256" key="6">
    <source>
        <dbReference type="ARBA" id="ARBA00023098"/>
    </source>
</evidence>
<sequence>MLLGVGVDLLSLARLRSVLSRRNPARLAARILSDVEVKEWHALSTKAERSEQFLALRWAAKEAAYKALYPAVIPRWADLTVSKQGPKPVLSFSNSPRFPRPSEPDFDRIRMHLSVSHDADLLIAYVVAEVRETQVSNA</sequence>
<evidence type="ECO:0000313" key="9">
    <source>
        <dbReference type="EMBL" id="POY75195.1"/>
    </source>
</evidence>
<dbReference type="STRING" id="741276.A0A2S5BEJ3"/>
<dbReference type="OrthoDB" id="15433at2759"/>
<keyword evidence="7" id="KW-0275">Fatty acid biosynthesis</keyword>
<name>A0A2S5BEJ3_9BASI</name>
<dbReference type="EMBL" id="PJQD01000019">
    <property type="protein sequence ID" value="POY75195.1"/>
    <property type="molecule type" value="Genomic_DNA"/>
</dbReference>
<proteinExistence type="inferred from homology"/>
<keyword evidence="1" id="KW-0444">Lipid biosynthesis</keyword>
<gene>
    <name evidence="9" type="ORF">BMF94_1827</name>
</gene>
<dbReference type="SUPFAM" id="SSF56214">
    <property type="entry name" value="4'-phosphopantetheinyl transferase"/>
    <property type="match status" value="1"/>
</dbReference>
<keyword evidence="4" id="KW-0276">Fatty acid metabolism</keyword>
<dbReference type="InterPro" id="IPR037143">
    <property type="entry name" value="4-PPantetheinyl_Trfase_dom_sf"/>
</dbReference>
<accession>A0A2S5BEJ3</accession>
<keyword evidence="10" id="KW-1185">Reference proteome</keyword>
<dbReference type="Pfam" id="PF01648">
    <property type="entry name" value="ACPS"/>
    <property type="match status" value="1"/>
</dbReference>
<evidence type="ECO:0000256" key="2">
    <source>
        <dbReference type="ARBA" id="ARBA00022679"/>
    </source>
</evidence>
<evidence type="ECO:0000259" key="8">
    <source>
        <dbReference type="Pfam" id="PF01648"/>
    </source>
</evidence>
<keyword evidence="2" id="KW-0808">Transferase</keyword>
<evidence type="ECO:0000313" key="10">
    <source>
        <dbReference type="Proteomes" id="UP000237144"/>
    </source>
</evidence>
<evidence type="ECO:0000256" key="4">
    <source>
        <dbReference type="ARBA" id="ARBA00022832"/>
    </source>
</evidence>
<dbReference type="NCBIfam" id="TIGR00556">
    <property type="entry name" value="pantethn_trn"/>
    <property type="match status" value="1"/>
</dbReference>
<evidence type="ECO:0000256" key="1">
    <source>
        <dbReference type="ARBA" id="ARBA00022516"/>
    </source>
</evidence>